<protein>
    <recommendedName>
        <fullName evidence="4">Multidrug transporter</fullName>
    </recommendedName>
</protein>
<feature type="compositionally biased region" description="Acidic residues" evidence="1">
    <location>
        <begin position="32"/>
        <end position="44"/>
    </location>
</feature>
<feature type="compositionally biased region" description="Basic and acidic residues" evidence="1">
    <location>
        <begin position="1"/>
        <end position="14"/>
    </location>
</feature>
<feature type="region of interest" description="Disordered" evidence="1">
    <location>
        <begin position="1"/>
        <end position="51"/>
    </location>
</feature>
<comment type="caution">
    <text evidence="2">The sequence shown here is derived from an EMBL/GenBank/DDBJ whole genome shotgun (WGS) entry which is preliminary data.</text>
</comment>
<evidence type="ECO:0000313" key="3">
    <source>
        <dbReference type="Proteomes" id="UP001596002"/>
    </source>
</evidence>
<dbReference type="EMBL" id="JBHSHC010000112">
    <property type="protein sequence ID" value="MFC4768877.1"/>
    <property type="molecule type" value="Genomic_DNA"/>
</dbReference>
<evidence type="ECO:0000256" key="1">
    <source>
        <dbReference type="SAM" id="MobiDB-lite"/>
    </source>
</evidence>
<reference evidence="3" key="1">
    <citation type="journal article" date="2019" name="Int. J. Syst. Evol. Microbiol.">
        <title>The Global Catalogue of Microorganisms (GCM) 10K type strain sequencing project: providing services to taxonomists for standard genome sequencing and annotation.</title>
        <authorList>
            <consortium name="The Broad Institute Genomics Platform"/>
            <consortium name="The Broad Institute Genome Sequencing Center for Infectious Disease"/>
            <person name="Wu L."/>
            <person name="Ma J."/>
        </authorList>
    </citation>
    <scope>NUCLEOTIDE SEQUENCE [LARGE SCALE GENOMIC DNA]</scope>
    <source>
        <strain evidence="3">WYCCWR 12678</strain>
    </source>
</reference>
<evidence type="ECO:0000313" key="2">
    <source>
        <dbReference type="EMBL" id="MFC4768877.1"/>
    </source>
</evidence>
<accession>A0ABV9Q5V7</accession>
<gene>
    <name evidence="2" type="ORF">ACFO8Q_16175</name>
</gene>
<dbReference type="Proteomes" id="UP001596002">
    <property type="component" value="Unassembled WGS sequence"/>
</dbReference>
<keyword evidence="3" id="KW-1185">Reference proteome</keyword>
<dbReference type="RefSeq" id="WP_380026829.1">
    <property type="nucleotide sequence ID" value="NZ_JBHSHC010000112.1"/>
</dbReference>
<sequence length="51" mass="5588">MRPESEETLIKADNPDDLEGAISESAQGDPDTLVEQDNPDDIEIPDPSLKH</sequence>
<proteinExistence type="predicted"/>
<organism evidence="2 3">
    <name type="scientific">Effusibacillus consociatus</name>
    <dbReference type="NCBI Taxonomy" id="1117041"/>
    <lineage>
        <taxon>Bacteria</taxon>
        <taxon>Bacillati</taxon>
        <taxon>Bacillota</taxon>
        <taxon>Bacilli</taxon>
        <taxon>Bacillales</taxon>
        <taxon>Alicyclobacillaceae</taxon>
        <taxon>Effusibacillus</taxon>
    </lineage>
</organism>
<name>A0ABV9Q5V7_9BACL</name>
<evidence type="ECO:0008006" key="4">
    <source>
        <dbReference type="Google" id="ProtNLM"/>
    </source>
</evidence>